<keyword evidence="1" id="KW-0732">Signal</keyword>
<reference evidence="2 3" key="1">
    <citation type="submission" date="2012-09" db="EMBL/GenBank/DDBJ databases">
        <title>The Genome Sequence of Bacteroides oleiciplenus YIT 12058.</title>
        <authorList>
            <consortium name="The Broad Institute Genome Sequencing Platform"/>
            <person name="Earl A."/>
            <person name="Ward D."/>
            <person name="Feldgarden M."/>
            <person name="Gevers D."/>
            <person name="Morotomi M."/>
            <person name="Walker B."/>
            <person name="Young S.K."/>
            <person name="Zeng Q."/>
            <person name="Gargeya S."/>
            <person name="Fitzgerald M."/>
            <person name="Haas B."/>
            <person name="Abouelleil A."/>
            <person name="Alvarado L."/>
            <person name="Arachchi H.M."/>
            <person name="Berlin A.M."/>
            <person name="Chapman S.B."/>
            <person name="Goldberg J."/>
            <person name="Griggs A."/>
            <person name="Gujja S."/>
            <person name="Hansen M."/>
            <person name="Howarth C."/>
            <person name="Imamovic A."/>
            <person name="Larimer J."/>
            <person name="McCowen C."/>
            <person name="Montmayeur A."/>
            <person name="Murphy C."/>
            <person name="Neiman D."/>
            <person name="Pearson M."/>
            <person name="Priest M."/>
            <person name="Roberts A."/>
            <person name="Saif S."/>
            <person name="Shea T."/>
            <person name="Sisk P."/>
            <person name="Sykes S."/>
            <person name="Wortman J."/>
            <person name="Nusbaum C."/>
            <person name="Birren B."/>
        </authorList>
    </citation>
    <scope>NUCLEOTIDE SEQUENCE [LARGE SCALE GENOMIC DNA]</scope>
    <source>
        <strain evidence="2 3">YIT 12058</strain>
    </source>
</reference>
<dbReference type="eggNOG" id="ENOG5031TH0">
    <property type="taxonomic scope" value="Bacteria"/>
</dbReference>
<dbReference type="HOGENOM" id="CLU_1003461_0_0_10"/>
<proteinExistence type="predicted"/>
<gene>
    <name evidence="2" type="ORF">HMPREF9447_00229</name>
</gene>
<dbReference type="Proteomes" id="UP000009872">
    <property type="component" value="Unassembled WGS sequence"/>
</dbReference>
<evidence type="ECO:0000313" key="3">
    <source>
        <dbReference type="Proteomes" id="UP000009872"/>
    </source>
</evidence>
<evidence type="ECO:0000256" key="1">
    <source>
        <dbReference type="SAM" id="SignalP"/>
    </source>
</evidence>
<organism evidence="2 3">
    <name type="scientific">Bacteroides oleiciplenus YIT 12058</name>
    <dbReference type="NCBI Taxonomy" id="742727"/>
    <lineage>
        <taxon>Bacteria</taxon>
        <taxon>Pseudomonadati</taxon>
        <taxon>Bacteroidota</taxon>
        <taxon>Bacteroidia</taxon>
        <taxon>Bacteroidales</taxon>
        <taxon>Bacteroidaceae</taxon>
        <taxon>Bacteroides</taxon>
    </lineage>
</organism>
<feature type="signal peptide" evidence="1">
    <location>
        <begin position="1"/>
        <end position="20"/>
    </location>
</feature>
<name>K9ENN6_9BACE</name>
<dbReference type="EMBL" id="ADLF01000001">
    <property type="protein sequence ID" value="EKU92572.1"/>
    <property type="molecule type" value="Genomic_DNA"/>
</dbReference>
<evidence type="ECO:0008006" key="4">
    <source>
        <dbReference type="Google" id="ProtNLM"/>
    </source>
</evidence>
<protein>
    <recommendedName>
        <fullName evidence="4">Aspartyl protease</fullName>
    </recommendedName>
</protein>
<dbReference type="Gene3D" id="2.40.70.10">
    <property type="entry name" value="Acid Proteases"/>
    <property type="match status" value="2"/>
</dbReference>
<dbReference type="RefSeq" id="WP_009127361.1">
    <property type="nucleotide sequence ID" value="NZ_JH992940.1"/>
</dbReference>
<evidence type="ECO:0000313" key="2">
    <source>
        <dbReference type="EMBL" id="EKU92572.1"/>
    </source>
</evidence>
<dbReference type="AlphaFoldDB" id="K9ENN6"/>
<comment type="caution">
    <text evidence="2">The sequence shown here is derived from an EMBL/GenBank/DDBJ whole genome shotgun (WGS) entry which is preliminary data.</text>
</comment>
<dbReference type="PATRIC" id="fig|742727.4.peg.235"/>
<feature type="chain" id="PRO_5003927221" description="Aspartyl protease" evidence="1">
    <location>
        <begin position="21"/>
        <end position="277"/>
    </location>
</feature>
<sequence>MSLRFFSLCIVLIASTTAEAQSKLTFKDKFMYTDVSVANKRNVHNVLALIDTGNTLCMVDSTFAVDSCGVKENDLKTVLVNESQVKISSVTIDSIHFCGKTYCKVYCLIADLLGIYQKYAPKFIVGANILKSGAWKFDMERSIIEPYNANKRAAGTVFKWKNHKNYSDVAIDYIIFDSKIDGKKTRFAFDTACKNNKLQRNFYTGATEKIQKETANIENKLSIKTVDLCRDVKFKIDKSEFTLDFVIGDYNIGLLNIEFLQGRSFILNYKKQTLELL</sequence>
<dbReference type="OrthoDB" id="1034934at2"/>
<accession>K9ENN6</accession>
<dbReference type="InterPro" id="IPR021109">
    <property type="entry name" value="Peptidase_aspartic_dom_sf"/>
</dbReference>
<dbReference type="STRING" id="742727.HMPREF9447_00229"/>
<keyword evidence="3" id="KW-1185">Reference proteome</keyword>